<dbReference type="GO" id="GO:0003700">
    <property type="term" value="F:DNA-binding transcription factor activity"/>
    <property type="evidence" value="ECO:0007669"/>
    <property type="project" value="TreeGrafter"/>
</dbReference>
<keyword evidence="2" id="KW-0238">DNA-binding</keyword>
<gene>
    <name evidence="5" type="ORF">GK047_25345</name>
</gene>
<dbReference type="AlphaFoldDB" id="A0A6G4A4I3"/>
<dbReference type="InterPro" id="IPR010982">
    <property type="entry name" value="Lambda_DNA-bd_dom_sf"/>
</dbReference>
<evidence type="ECO:0000313" key="5">
    <source>
        <dbReference type="EMBL" id="NEW09292.1"/>
    </source>
</evidence>
<accession>A0A6G4A4I3</accession>
<name>A0A6G4A4I3_9BACL</name>
<evidence type="ECO:0000259" key="4">
    <source>
        <dbReference type="PROSITE" id="PS50932"/>
    </source>
</evidence>
<organism evidence="5">
    <name type="scientific">Paenibacillus sp. SYP-B3998</name>
    <dbReference type="NCBI Taxonomy" id="2678564"/>
    <lineage>
        <taxon>Bacteria</taxon>
        <taxon>Bacillati</taxon>
        <taxon>Bacillota</taxon>
        <taxon>Bacilli</taxon>
        <taxon>Bacillales</taxon>
        <taxon>Paenibacillaceae</taxon>
        <taxon>Paenibacillus</taxon>
    </lineage>
</organism>
<dbReference type="SUPFAM" id="SSF53822">
    <property type="entry name" value="Periplasmic binding protein-like I"/>
    <property type="match status" value="1"/>
</dbReference>
<dbReference type="GO" id="GO:0000976">
    <property type="term" value="F:transcription cis-regulatory region binding"/>
    <property type="evidence" value="ECO:0007669"/>
    <property type="project" value="TreeGrafter"/>
</dbReference>
<comment type="caution">
    <text evidence="5">The sequence shown here is derived from an EMBL/GenBank/DDBJ whole genome shotgun (WGS) entry which is preliminary data.</text>
</comment>
<evidence type="ECO:0000256" key="1">
    <source>
        <dbReference type="ARBA" id="ARBA00023015"/>
    </source>
</evidence>
<keyword evidence="3" id="KW-0804">Transcription</keyword>
<dbReference type="PANTHER" id="PTHR30146">
    <property type="entry name" value="LACI-RELATED TRANSCRIPTIONAL REPRESSOR"/>
    <property type="match status" value="1"/>
</dbReference>
<dbReference type="Gene3D" id="1.10.260.40">
    <property type="entry name" value="lambda repressor-like DNA-binding domains"/>
    <property type="match status" value="1"/>
</dbReference>
<dbReference type="Pfam" id="PF13377">
    <property type="entry name" value="Peripla_BP_3"/>
    <property type="match status" value="1"/>
</dbReference>
<dbReference type="PANTHER" id="PTHR30146:SF147">
    <property type="entry name" value="HTH-TYPE TRANSCRIPTIONAL REGULATOR DEGA"/>
    <property type="match status" value="1"/>
</dbReference>
<keyword evidence="1" id="KW-0805">Transcription regulation</keyword>
<dbReference type="CDD" id="cd01392">
    <property type="entry name" value="HTH_LacI"/>
    <property type="match status" value="1"/>
</dbReference>
<dbReference type="InterPro" id="IPR046335">
    <property type="entry name" value="LacI/GalR-like_sensor"/>
</dbReference>
<dbReference type="EMBL" id="JAAIKC010000015">
    <property type="protein sequence ID" value="NEW09292.1"/>
    <property type="molecule type" value="Genomic_DNA"/>
</dbReference>
<feature type="domain" description="HTH lacI-type" evidence="4">
    <location>
        <begin position="3"/>
        <end position="57"/>
    </location>
</feature>
<proteinExistence type="predicted"/>
<dbReference type="InterPro" id="IPR028082">
    <property type="entry name" value="Peripla_BP_I"/>
</dbReference>
<dbReference type="SUPFAM" id="SSF47413">
    <property type="entry name" value="lambda repressor-like DNA-binding domains"/>
    <property type="match status" value="1"/>
</dbReference>
<dbReference type="Pfam" id="PF00356">
    <property type="entry name" value="LacI"/>
    <property type="match status" value="1"/>
</dbReference>
<reference evidence="5" key="1">
    <citation type="submission" date="2020-02" db="EMBL/GenBank/DDBJ databases">
        <authorList>
            <person name="Shen X.-R."/>
            <person name="Zhang Y.-X."/>
        </authorList>
    </citation>
    <scope>NUCLEOTIDE SEQUENCE</scope>
    <source>
        <strain evidence="5">SYP-B3998</strain>
    </source>
</reference>
<sequence>MKATIYDVAKEAGVSIATISNAIHGKGKMSKERRAHILDIVDRLQYQPSMIASALTGKRTYTIGLLIPDIANPFFAEIARAVENRARQLGYSVIICSTDHNHERVESYIHLLLQKRIDGLVIGTGLENVELLAPLLTEAIPVAFIARDCISDAVHKVIVDDYLGGRLAARHLLDRGHRRIAVLSEKHNGERVRGFRQALEAEGLELPDELVQTCDYRIEDGKRAAANWLAHANRPTALFCCNDLSAIGALQAARENGISVPGELSIVSFDNTLLAAVSAPSLTTIAQPIEQMGKLVIDMLVKELQMSTGDKQRIVLSPELIIRESTGMSPKNKA</sequence>
<dbReference type="RefSeq" id="WP_163953016.1">
    <property type="nucleotide sequence ID" value="NZ_JAAIKC010000015.1"/>
</dbReference>
<dbReference type="PROSITE" id="PS00356">
    <property type="entry name" value="HTH_LACI_1"/>
    <property type="match status" value="1"/>
</dbReference>
<evidence type="ECO:0000256" key="2">
    <source>
        <dbReference type="ARBA" id="ARBA00023125"/>
    </source>
</evidence>
<dbReference type="SMART" id="SM00354">
    <property type="entry name" value="HTH_LACI"/>
    <property type="match status" value="1"/>
</dbReference>
<protein>
    <submittedName>
        <fullName evidence="5">LacI family transcriptional regulator</fullName>
    </submittedName>
</protein>
<dbReference type="CDD" id="cd06267">
    <property type="entry name" value="PBP1_LacI_sugar_binding-like"/>
    <property type="match status" value="1"/>
</dbReference>
<dbReference type="InterPro" id="IPR000843">
    <property type="entry name" value="HTH_LacI"/>
</dbReference>
<dbReference type="Gene3D" id="3.40.50.2300">
    <property type="match status" value="2"/>
</dbReference>
<evidence type="ECO:0000256" key="3">
    <source>
        <dbReference type="ARBA" id="ARBA00023163"/>
    </source>
</evidence>
<dbReference type="PROSITE" id="PS50932">
    <property type="entry name" value="HTH_LACI_2"/>
    <property type="match status" value="1"/>
</dbReference>